<evidence type="ECO:0000313" key="1">
    <source>
        <dbReference type="EMBL" id="NVD27499.1"/>
    </source>
</evidence>
<comment type="caution">
    <text evidence="1">The sequence shown here is derived from an EMBL/GenBank/DDBJ whole genome shotgun (WGS) entry which is preliminary data.</text>
</comment>
<protein>
    <submittedName>
        <fullName evidence="1">Uncharacterized protein</fullName>
    </submittedName>
</protein>
<reference evidence="1 2" key="1">
    <citation type="submission" date="2020-06" db="EMBL/GenBank/DDBJ databases">
        <authorList>
            <person name="Kim S.-J."/>
            <person name="Park S.-J."/>
        </authorList>
    </citation>
    <scope>NUCLEOTIDE SEQUENCE [LARGE SCALE GENOMIC DNA]</scope>
    <source>
        <strain evidence="1 2">SW-151</strain>
    </source>
</reference>
<accession>A0ABX2N1E3</accession>
<sequence length="62" mass="6971">MDNEPVILAIGRIERALSRIESAKSALITEIDPALEERHETLKSEMRQAIQTIDGLIGRQEN</sequence>
<name>A0ABX2N1E3_9SPHN</name>
<dbReference type="RefSeq" id="WP_176279019.1">
    <property type="nucleotide sequence ID" value="NZ_JABWMH010000002.1"/>
</dbReference>
<keyword evidence="2" id="KW-1185">Reference proteome</keyword>
<evidence type="ECO:0000313" key="2">
    <source>
        <dbReference type="Proteomes" id="UP000652427"/>
    </source>
</evidence>
<dbReference type="Proteomes" id="UP000652427">
    <property type="component" value="Unassembled WGS sequence"/>
</dbReference>
<proteinExistence type="predicted"/>
<dbReference type="EMBL" id="JABWMH010000002">
    <property type="protein sequence ID" value="NVD27499.1"/>
    <property type="molecule type" value="Genomic_DNA"/>
</dbReference>
<gene>
    <name evidence="1" type="ORF">HUO14_06235</name>
</gene>
<organism evidence="1 2">
    <name type="scientific">Parasphingorhabdus flavimaris</name>
    <dbReference type="NCBI Taxonomy" id="266812"/>
    <lineage>
        <taxon>Bacteria</taxon>
        <taxon>Pseudomonadati</taxon>
        <taxon>Pseudomonadota</taxon>
        <taxon>Alphaproteobacteria</taxon>
        <taxon>Sphingomonadales</taxon>
        <taxon>Sphingomonadaceae</taxon>
        <taxon>Parasphingorhabdus</taxon>
    </lineage>
</organism>